<dbReference type="RefSeq" id="WP_202014794.1">
    <property type="nucleotide sequence ID" value="NZ_JAERRB010000013.1"/>
</dbReference>
<accession>A0ABS1KZZ5</accession>
<evidence type="ECO:0000313" key="2">
    <source>
        <dbReference type="EMBL" id="MBL0744842.1"/>
    </source>
</evidence>
<protein>
    <submittedName>
        <fullName evidence="2">TIGR02646 family protein</fullName>
    </submittedName>
</protein>
<dbReference type="InterPro" id="IPR013467">
    <property type="entry name" value="HNH78-like"/>
</dbReference>
<evidence type="ECO:0000313" key="3">
    <source>
        <dbReference type="Proteomes" id="UP000613030"/>
    </source>
</evidence>
<comment type="caution">
    <text evidence="2">The sequence shown here is derived from an EMBL/GenBank/DDBJ whole genome shotgun (WGS) entry which is preliminary data.</text>
</comment>
<dbReference type="NCBIfam" id="TIGR02646">
    <property type="entry name" value="retron system putative HNH endonuclease"/>
    <property type="match status" value="1"/>
</dbReference>
<keyword evidence="3" id="KW-1185">Reference proteome</keyword>
<proteinExistence type="predicted"/>
<name>A0ABS1KZZ5_9BACT</name>
<dbReference type="Proteomes" id="UP000613030">
    <property type="component" value="Unassembled WGS sequence"/>
</dbReference>
<evidence type="ECO:0000259" key="1">
    <source>
        <dbReference type="Pfam" id="PF01844"/>
    </source>
</evidence>
<dbReference type="InterPro" id="IPR003615">
    <property type="entry name" value="HNH_nuc"/>
</dbReference>
<organism evidence="2 3">
    <name type="scientific">Chryseolinea lacunae</name>
    <dbReference type="NCBI Taxonomy" id="2801331"/>
    <lineage>
        <taxon>Bacteria</taxon>
        <taxon>Pseudomonadati</taxon>
        <taxon>Bacteroidota</taxon>
        <taxon>Cytophagia</taxon>
        <taxon>Cytophagales</taxon>
        <taxon>Fulvivirgaceae</taxon>
        <taxon>Chryseolinea</taxon>
    </lineage>
</organism>
<dbReference type="Pfam" id="PF01844">
    <property type="entry name" value="HNH"/>
    <property type="match status" value="1"/>
</dbReference>
<gene>
    <name evidence="2" type="ORF">JI741_26650</name>
</gene>
<feature type="domain" description="HNH" evidence="1">
    <location>
        <begin position="64"/>
        <end position="111"/>
    </location>
</feature>
<sequence>MISVERLPKDLGFASKAFHKKLKNEIKKATAYYAGAMPAKTFEFSCYKHEEIKKQLTTLFNGKCAYCDSSIVHITYGDSEHFRPKSIYWWLGYDWDNLLFACEKCNRTAKNNQFPLYKGVKTKCAPGDTKAFDKEESRFRLLVNPCLEDPETFFEYDTKKAMIVPKKNLSTDPKKLEMARTSIDVYGLQRHELVVERHKHIILLLAQVDSATTAIANYNKMYSYSLSIRNYFEANMAAEVKKLLVYLEPSRQYLGLTKQILRKFFKENRLKCPF</sequence>
<reference evidence="2 3" key="1">
    <citation type="submission" date="2021-01" db="EMBL/GenBank/DDBJ databases">
        <title>Chryseolinea sp. Jin1 Genome sequencing and assembly.</title>
        <authorList>
            <person name="Kim I."/>
        </authorList>
    </citation>
    <scope>NUCLEOTIDE SEQUENCE [LARGE SCALE GENOMIC DNA]</scope>
    <source>
        <strain evidence="2 3">Jin1</strain>
    </source>
</reference>
<dbReference type="Gene3D" id="1.10.30.50">
    <property type="match status" value="1"/>
</dbReference>
<dbReference type="CDD" id="cd00085">
    <property type="entry name" value="HNHc"/>
    <property type="match status" value="1"/>
</dbReference>
<dbReference type="EMBL" id="JAERRB010000013">
    <property type="protein sequence ID" value="MBL0744842.1"/>
    <property type="molecule type" value="Genomic_DNA"/>
</dbReference>
<dbReference type="InterPro" id="IPR002711">
    <property type="entry name" value="HNH"/>
</dbReference>